<keyword evidence="3" id="KW-1185">Reference proteome</keyword>
<dbReference type="OrthoDB" id="10636037at2759"/>
<protein>
    <submittedName>
        <fullName evidence="2">Uncharacterized protein</fullName>
    </submittedName>
</protein>
<gene>
    <name evidence="2" type="ORF">SKAU_G00229710</name>
</gene>
<reference evidence="2" key="1">
    <citation type="journal article" date="2023" name="Science">
        <title>Genome structures resolve the early diversification of teleost fishes.</title>
        <authorList>
            <person name="Parey E."/>
            <person name="Louis A."/>
            <person name="Montfort J."/>
            <person name="Bouchez O."/>
            <person name="Roques C."/>
            <person name="Iampietro C."/>
            <person name="Lluch J."/>
            <person name="Castinel A."/>
            <person name="Donnadieu C."/>
            <person name="Desvignes T."/>
            <person name="Floi Bucao C."/>
            <person name="Jouanno E."/>
            <person name="Wen M."/>
            <person name="Mejri S."/>
            <person name="Dirks R."/>
            <person name="Jansen H."/>
            <person name="Henkel C."/>
            <person name="Chen W.J."/>
            <person name="Zahm M."/>
            <person name="Cabau C."/>
            <person name="Klopp C."/>
            <person name="Thompson A.W."/>
            <person name="Robinson-Rechavi M."/>
            <person name="Braasch I."/>
            <person name="Lecointre G."/>
            <person name="Bobe J."/>
            <person name="Postlethwait J.H."/>
            <person name="Berthelot C."/>
            <person name="Roest Crollius H."/>
            <person name="Guiguen Y."/>
        </authorList>
    </citation>
    <scope>NUCLEOTIDE SEQUENCE</scope>
    <source>
        <strain evidence="2">WJC10195</strain>
    </source>
</reference>
<evidence type="ECO:0000313" key="2">
    <source>
        <dbReference type="EMBL" id="KAJ8351495.1"/>
    </source>
</evidence>
<proteinExistence type="predicted"/>
<dbReference type="EMBL" id="JAINUF010000008">
    <property type="protein sequence ID" value="KAJ8351495.1"/>
    <property type="molecule type" value="Genomic_DNA"/>
</dbReference>
<accession>A0A9Q1F5L2</accession>
<organism evidence="2 3">
    <name type="scientific">Synaphobranchus kaupii</name>
    <name type="common">Kaup's arrowtooth eel</name>
    <dbReference type="NCBI Taxonomy" id="118154"/>
    <lineage>
        <taxon>Eukaryota</taxon>
        <taxon>Metazoa</taxon>
        <taxon>Chordata</taxon>
        <taxon>Craniata</taxon>
        <taxon>Vertebrata</taxon>
        <taxon>Euteleostomi</taxon>
        <taxon>Actinopterygii</taxon>
        <taxon>Neopterygii</taxon>
        <taxon>Teleostei</taxon>
        <taxon>Anguilliformes</taxon>
        <taxon>Synaphobranchidae</taxon>
        <taxon>Synaphobranchus</taxon>
    </lineage>
</organism>
<feature type="region of interest" description="Disordered" evidence="1">
    <location>
        <begin position="49"/>
        <end position="71"/>
    </location>
</feature>
<sequence>MSGLHGNINCKTDEGPGDQRTSPMQAIKETSGVAEQSSQWLWLKRKDPNWSPKGCSSWSEGGGADSSSRSFSHPPVLWRASWACSVVNFLKYPLIGVCG</sequence>
<comment type="caution">
    <text evidence="2">The sequence shown here is derived from an EMBL/GenBank/DDBJ whole genome shotgun (WGS) entry which is preliminary data.</text>
</comment>
<dbReference type="AlphaFoldDB" id="A0A9Q1F5L2"/>
<name>A0A9Q1F5L2_SYNKA</name>
<feature type="compositionally biased region" description="Polar residues" evidence="1">
    <location>
        <begin position="54"/>
        <end position="71"/>
    </location>
</feature>
<evidence type="ECO:0000313" key="3">
    <source>
        <dbReference type="Proteomes" id="UP001152622"/>
    </source>
</evidence>
<feature type="region of interest" description="Disordered" evidence="1">
    <location>
        <begin position="1"/>
        <end position="33"/>
    </location>
</feature>
<evidence type="ECO:0000256" key="1">
    <source>
        <dbReference type="SAM" id="MobiDB-lite"/>
    </source>
</evidence>
<dbReference type="Proteomes" id="UP001152622">
    <property type="component" value="Chromosome 8"/>
</dbReference>